<dbReference type="PROSITE" id="PS50278">
    <property type="entry name" value="PDGF_2"/>
    <property type="match status" value="1"/>
</dbReference>
<dbReference type="GO" id="GO:0060754">
    <property type="term" value="P:positive regulation of mast cell chemotaxis"/>
    <property type="evidence" value="ECO:0007669"/>
    <property type="project" value="TreeGrafter"/>
</dbReference>
<evidence type="ECO:0000313" key="5">
    <source>
        <dbReference type="Ensembl" id="ENSPKIP00000035104.1"/>
    </source>
</evidence>
<evidence type="ECO:0000313" key="6">
    <source>
        <dbReference type="Proteomes" id="UP000261540"/>
    </source>
</evidence>
<evidence type="ECO:0000256" key="3">
    <source>
        <dbReference type="RuleBase" id="RU003818"/>
    </source>
</evidence>
<dbReference type="SUPFAM" id="SSF57593">
    <property type="entry name" value="Heparin-binding domain from vascular endothelial growth factor"/>
    <property type="match status" value="1"/>
</dbReference>
<dbReference type="Gene3D" id="2.10.90.10">
    <property type="entry name" value="Cystine-knot cytokines"/>
    <property type="match status" value="1"/>
</dbReference>
<evidence type="ECO:0000259" key="4">
    <source>
        <dbReference type="PROSITE" id="PS50278"/>
    </source>
</evidence>
<keyword evidence="2" id="KW-1015">Disulfide bond</keyword>
<dbReference type="GO" id="GO:0048010">
    <property type="term" value="P:vascular endothelial growth factor receptor signaling pathway"/>
    <property type="evidence" value="ECO:0007669"/>
    <property type="project" value="TreeGrafter"/>
</dbReference>
<evidence type="ECO:0000256" key="1">
    <source>
        <dbReference type="ARBA" id="ARBA00023030"/>
    </source>
</evidence>
<reference evidence="5" key="2">
    <citation type="submission" date="2025-09" db="UniProtKB">
        <authorList>
            <consortium name="Ensembl"/>
        </authorList>
    </citation>
    <scope>IDENTIFICATION</scope>
</reference>
<keyword evidence="6" id="KW-1185">Reference proteome</keyword>
<dbReference type="InterPro" id="IPR023581">
    <property type="entry name" value="PD_growth_factor_CS"/>
</dbReference>
<dbReference type="GO" id="GO:0005615">
    <property type="term" value="C:extracellular space"/>
    <property type="evidence" value="ECO:0007669"/>
    <property type="project" value="TreeGrafter"/>
</dbReference>
<accession>A0A3B3SWR1</accession>
<dbReference type="GO" id="GO:0045766">
    <property type="term" value="P:positive regulation of angiogenesis"/>
    <property type="evidence" value="ECO:0007669"/>
    <property type="project" value="TreeGrafter"/>
</dbReference>
<keyword evidence="1 3" id="KW-0339">Growth factor</keyword>
<dbReference type="GO" id="GO:0050930">
    <property type="term" value="P:induction of positive chemotaxis"/>
    <property type="evidence" value="ECO:0007669"/>
    <property type="project" value="TreeGrafter"/>
</dbReference>
<dbReference type="InterPro" id="IPR029034">
    <property type="entry name" value="Cystine-knot_cytokine"/>
</dbReference>
<organism evidence="5 6">
    <name type="scientific">Paramormyrops kingsleyae</name>
    <dbReference type="NCBI Taxonomy" id="1676925"/>
    <lineage>
        <taxon>Eukaryota</taxon>
        <taxon>Metazoa</taxon>
        <taxon>Chordata</taxon>
        <taxon>Craniata</taxon>
        <taxon>Vertebrata</taxon>
        <taxon>Euteleostomi</taxon>
        <taxon>Actinopterygii</taxon>
        <taxon>Neopterygii</taxon>
        <taxon>Teleostei</taxon>
        <taxon>Osteoglossocephala</taxon>
        <taxon>Osteoglossomorpha</taxon>
        <taxon>Osteoglossiformes</taxon>
        <taxon>Mormyridae</taxon>
        <taxon>Paramormyrops</taxon>
    </lineage>
</organism>
<dbReference type="GeneTree" id="ENSGT00940000166453"/>
<comment type="similarity">
    <text evidence="3">Belongs to the PDGF/VEGF growth factor family.</text>
</comment>
<proteinExistence type="inferred from homology"/>
<dbReference type="GO" id="GO:0005172">
    <property type="term" value="F:vascular endothelial growth factor receptor binding"/>
    <property type="evidence" value="ECO:0007669"/>
    <property type="project" value="TreeGrafter"/>
</dbReference>
<dbReference type="CDD" id="cd00135">
    <property type="entry name" value="PDGF"/>
    <property type="match status" value="1"/>
</dbReference>
<dbReference type="GO" id="GO:0001938">
    <property type="term" value="P:positive regulation of endothelial cell proliferation"/>
    <property type="evidence" value="ECO:0007669"/>
    <property type="project" value="TreeGrafter"/>
</dbReference>
<dbReference type="PANTHER" id="PTHR12025">
    <property type="entry name" value="VASCULAR ENDOTHELIAL GROWTH FACTOR"/>
    <property type="match status" value="1"/>
</dbReference>
<reference evidence="5" key="1">
    <citation type="submission" date="2025-08" db="UniProtKB">
        <authorList>
            <consortium name="Ensembl"/>
        </authorList>
    </citation>
    <scope>IDENTIFICATION</scope>
</reference>
<dbReference type="SMART" id="SM00141">
    <property type="entry name" value="PDGF"/>
    <property type="match status" value="1"/>
</dbReference>
<dbReference type="Pfam" id="PF00341">
    <property type="entry name" value="PDGF"/>
    <property type="match status" value="1"/>
</dbReference>
<evidence type="ECO:0000256" key="2">
    <source>
        <dbReference type="ARBA" id="ARBA00023157"/>
    </source>
</evidence>
<dbReference type="Ensembl" id="ENSPKIT00000016030.1">
    <property type="protein sequence ID" value="ENSPKIP00000035104.1"/>
    <property type="gene ID" value="ENSPKIG00000014119.1"/>
</dbReference>
<dbReference type="InterPro" id="IPR050507">
    <property type="entry name" value="PDGF/VEGF_growth_factor"/>
</dbReference>
<dbReference type="InterPro" id="IPR036841">
    <property type="entry name" value="VEGF_C_sf"/>
</dbReference>
<dbReference type="GO" id="GO:0008201">
    <property type="term" value="F:heparin binding"/>
    <property type="evidence" value="ECO:0007669"/>
    <property type="project" value="InterPro"/>
</dbReference>
<dbReference type="SUPFAM" id="SSF57501">
    <property type="entry name" value="Cystine-knot cytokines"/>
    <property type="match status" value="1"/>
</dbReference>
<dbReference type="GO" id="GO:0042056">
    <property type="term" value="F:chemoattractant activity"/>
    <property type="evidence" value="ECO:0007669"/>
    <property type="project" value="TreeGrafter"/>
</dbReference>
<dbReference type="GO" id="GO:0002040">
    <property type="term" value="P:sprouting angiogenesis"/>
    <property type="evidence" value="ECO:0007669"/>
    <property type="project" value="TreeGrafter"/>
</dbReference>
<dbReference type="InterPro" id="IPR000072">
    <property type="entry name" value="PDGF/VEGF_dom"/>
</dbReference>
<dbReference type="GO" id="GO:0016020">
    <property type="term" value="C:membrane"/>
    <property type="evidence" value="ECO:0007669"/>
    <property type="project" value="InterPro"/>
</dbReference>
<dbReference type="Gene3D" id="2.10.160.10">
    <property type="entry name" value="Vascular endothelial growth factor, heparin-binding domain"/>
    <property type="match status" value="1"/>
</dbReference>
<dbReference type="GO" id="GO:0001666">
    <property type="term" value="P:response to hypoxia"/>
    <property type="evidence" value="ECO:0007669"/>
    <property type="project" value="TreeGrafter"/>
</dbReference>
<name>A0A3B3SWR1_9TELE</name>
<feature type="domain" description="Platelet-derived growth factor (PDGF) family profile" evidence="4">
    <location>
        <begin position="37"/>
        <end position="127"/>
    </location>
</feature>
<dbReference type="Proteomes" id="UP000261540">
    <property type="component" value="Unplaced"/>
</dbReference>
<dbReference type="GO" id="GO:0008083">
    <property type="term" value="F:growth factor activity"/>
    <property type="evidence" value="ECO:0007669"/>
    <property type="project" value="UniProtKB-KW"/>
</dbReference>
<dbReference type="PANTHER" id="PTHR12025:SF14">
    <property type="entry name" value="SNAKE VENOM VASCULAR ENDOTHELIAL GROWTH FACTOR TOXIN VR-1'-LIKE ISOFORM X1-RELATED"/>
    <property type="match status" value="1"/>
</dbReference>
<dbReference type="PROSITE" id="PS00249">
    <property type="entry name" value="PDGF_1"/>
    <property type="match status" value="1"/>
</dbReference>
<protein>
    <submittedName>
        <fullName evidence="5">Vascular endothelial growth factor Ba</fullName>
    </submittedName>
</protein>
<dbReference type="GO" id="GO:0038084">
    <property type="term" value="P:vascular endothelial growth factor signaling pathway"/>
    <property type="evidence" value="ECO:0007669"/>
    <property type="project" value="TreeGrafter"/>
</dbReference>
<dbReference type="AlphaFoldDB" id="A0A3B3SWR1"/>
<sequence>MYCLPPLFILCPPFPSSHPFLLSRVHFLLNLHSSKPAAQSWLEVYSRSRCQPRETLVEVWREFPWETQHLFLPSCVVLHRCGGCCSDETLECVPLHTYTLTMELMKTTYTKHELVQMPFTEHSQCECSLPPPTTEPQCTPCSGRRRVLDPLTCQCHCSQTSDSCRRRGKRLNQQNCRSASGRWMRSEDQR</sequence>